<dbReference type="GO" id="GO:0015020">
    <property type="term" value="F:glucuronosyltransferase activity"/>
    <property type="evidence" value="ECO:0007669"/>
    <property type="project" value="InterPro"/>
</dbReference>
<gene>
    <name evidence="7" type="ORF">BWQ96_08960</name>
</gene>
<dbReference type="GO" id="GO:0016020">
    <property type="term" value="C:membrane"/>
    <property type="evidence" value="ECO:0007669"/>
    <property type="project" value="UniProtKB-SubCell"/>
</dbReference>
<evidence type="ECO:0000256" key="1">
    <source>
        <dbReference type="ARBA" id="ARBA00004606"/>
    </source>
</evidence>
<keyword evidence="4" id="KW-0472">Membrane</keyword>
<evidence type="ECO:0000256" key="2">
    <source>
        <dbReference type="ARBA" id="ARBA00022676"/>
    </source>
</evidence>
<dbReference type="Proteomes" id="UP000247409">
    <property type="component" value="Unassembled WGS sequence"/>
</dbReference>
<dbReference type="EMBL" id="NBIV01000221">
    <property type="protein sequence ID" value="PXF41345.1"/>
    <property type="molecule type" value="Genomic_DNA"/>
</dbReference>
<evidence type="ECO:0000313" key="7">
    <source>
        <dbReference type="EMBL" id="PXF41345.1"/>
    </source>
</evidence>
<keyword evidence="6" id="KW-0732">Signal</keyword>
<evidence type="ECO:0000256" key="3">
    <source>
        <dbReference type="ARBA" id="ARBA00022679"/>
    </source>
</evidence>
<keyword evidence="3 7" id="KW-0808">Transferase</keyword>
<feature type="signal peptide" evidence="6">
    <location>
        <begin position="1"/>
        <end position="24"/>
    </location>
</feature>
<sequence>MKGSLRPSVVLFNAMFLFALCVQARVPTFSYIGEPSHSPVSADNFTPHWQAKRWTLENVTRLSDATDEATIAYFIQISESSLPLTPRLLSRIHHPGNFYALHFDKKIPAHRVVALVSQIKNEPRYSNVLVMPREPVTYRGITMVLNNMAAISHLLERGHWDYFINLSGSDYPLVAPEVPRKILAMPHVRERASNFFIVSPKEQWNRTKEYRLERIAVDTALGMSEKPQDSELVILDQTTPLFSKLNYEFVKGEGWLILTREACKFMISSPYARKMLLSMAFSQDASEHFYVSLFWNNPDFNKTIVSHSLRTVYWEVNGKPSGQHPYTIDKLRESDGSYALWDRLRTSPHWFARKFSVPDNEVMDWIDNQMSGLGLDVDEGAVDESTKRMEAHLHWLYGMM</sequence>
<evidence type="ECO:0000313" key="8">
    <source>
        <dbReference type="Proteomes" id="UP000247409"/>
    </source>
</evidence>
<name>A0A2V3IGX5_9FLOR</name>
<accession>A0A2V3IGX5</accession>
<comment type="caution">
    <text evidence="7">The sequence shown here is derived from an EMBL/GenBank/DDBJ whole genome shotgun (WGS) entry which is preliminary data.</text>
</comment>
<dbReference type="OrthoDB" id="2019572at2759"/>
<feature type="chain" id="PRO_5015847773" evidence="6">
    <location>
        <begin position="25"/>
        <end position="400"/>
    </location>
</feature>
<organism evidence="7 8">
    <name type="scientific">Gracilariopsis chorda</name>
    <dbReference type="NCBI Taxonomy" id="448386"/>
    <lineage>
        <taxon>Eukaryota</taxon>
        <taxon>Rhodophyta</taxon>
        <taxon>Florideophyceae</taxon>
        <taxon>Rhodymeniophycidae</taxon>
        <taxon>Gracilariales</taxon>
        <taxon>Gracilariaceae</taxon>
        <taxon>Gracilariopsis</taxon>
    </lineage>
</organism>
<dbReference type="AlphaFoldDB" id="A0A2V3IGX5"/>
<evidence type="ECO:0000256" key="6">
    <source>
        <dbReference type="SAM" id="SignalP"/>
    </source>
</evidence>
<dbReference type="PANTHER" id="PTHR45719">
    <property type="entry name" value="GLYCOSYLTRANSFERASE"/>
    <property type="match status" value="1"/>
</dbReference>
<reference evidence="7 8" key="1">
    <citation type="journal article" date="2018" name="Mol. Biol. Evol.">
        <title>Analysis of the draft genome of the red seaweed Gracilariopsis chorda provides insights into genome size evolution in Rhodophyta.</title>
        <authorList>
            <person name="Lee J."/>
            <person name="Yang E.C."/>
            <person name="Graf L."/>
            <person name="Yang J.H."/>
            <person name="Qiu H."/>
            <person name="Zel Zion U."/>
            <person name="Chan C.X."/>
            <person name="Stephens T.G."/>
            <person name="Weber A.P.M."/>
            <person name="Boo G.H."/>
            <person name="Boo S.M."/>
            <person name="Kim K.M."/>
            <person name="Shin Y."/>
            <person name="Jung M."/>
            <person name="Lee S.J."/>
            <person name="Yim H.S."/>
            <person name="Lee J.H."/>
            <person name="Bhattacharya D."/>
            <person name="Yoon H.S."/>
        </authorList>
    </citation>
    <scope>NUCLEOTIDE SEQUENCE [LARGE SCALE GENOMIC DNA]</scope>
    <source>
        <strain evidence="7 8">SKKU-2015</strain>
        <tissue evidence="7">Whole body</tissue>
    </source>
</reference>
<dbReference type="InterPro" id="IPR044610">
    <property type="entry name" value="GLCAT14A/B/C"/>
</dbReference>
<evidence type="ECO:0000256" key="4">
    <source>
        <dbReference type="ARBA" id="ARBA00023136"/>
    </source>
</evidence>
<protein>
    <submittedName>
        <fullName evidence="7">Beta-glucuronosyltransferase GlcAT14B</fullName>
    </submittedName>
</protein>
<keyword evidence="5" id="KW-0325">Glycoprotein</keyword>
<keyword evidence="2" id="KW-0328">Glycosyltransferase</keyword>
<keyword evidence="8" id="KW-1185">Reference proteome</keyword>
<comment type="subcellular location">
    <subcellularLocation>
        <location evidence="1">Membrane</location>
        <topology evidence="1">Single-pass type II membrane protein</topology>
    </subcellularLocation>
</comment>
<proteinExistence type="predicted"/>
<dbReference type="InterPro" id="IPR003406">
    <property type="entry name" value="Glyco_trans_14"/>
</dbReference>
<dbReference type="Pfam" id="PF02485">
    <property type="entry name" value="Branch"/>
    <property type="match status" value="1"/>
</dbReference>
<evidence type="ECO:0000256" key="5">
    <source>
        <dbReference type="ARBA" id="ARBA00023180"/>
    </source>
</evidence>
<dbReference type="PANTHER" id="PTHR45719:SF3">
    <property type="entry name" value="BETA-GLUCURONOSYLTRANSFERASE GLCAT14A"/>
    <property type="match status" value="1"/>
</dbReference>